<dbReference type="RefSeq" id="WP_106660801.1">
    <property type="nucleotide sequence ID" value="NZ_PJEO01000054.1"/>
</dbReference>
<dbReference type="FunFam" id="3.40.50.720:FF:000084">
    <property type="entry name" value="Short-chain dehydrogenase reductase"/>
    <property type="match status" value="1"/>
</dbReference>
<name>A0A2N3HFT8_9FLAO</name>
<evidence type="ECO:0000256" key="2">
    <source>
        <dbReference type="ARBA" id="ARBA00023002"/>
    </source>
</evidence>
<reference evidence="3 4" key="1">
    <citation type="submission" date="2017-12" db="EMBL/GenBank/DDBJ databases">
        <title>Confluentibacter flavum sp. nov., isolated from the saline lake.</title>
        <authorList>
            <person name="Yu L."/>
        </authorList>
    </citation>
    <scope>NUCLEOTIDE SEQUENCE [LARGE SCALE GENOMIC DNA]</scope>
    <source>
        <strain evidence="3 4">3B</strain>
    </source>
</reference>
<protein>
    <submittedName>
        <fullName evidence="3">Short-chain dehydrogenase</fullName>
    </submittedName>
</protein>
<dbReference type="GO" id="GO:0016491">
    <property type="term" value="F:oxidoreductase activity"/>
    <property type="evidence" value="ECO:0007669"/>
    <property type="project" value="UniProtKB-KW"/>
</dbReference>
<evidence type="ECO:0000256" key="1">
    <source>
        <dbReference type="ARBA" id="ARBA00006484"/>
    </source>
</evidence>
<dbReference type="Gene3D" id="3.40.50.720">
    <property type="entry name" value="NAD(P)-binding Rossmann-like Domain"/>
    <property type="match status" value="1"/>
</dbReference>
<dbReference type="PROSITE" id="PS00061">
    <property type="entry name" value="ADH_SHORT"/>
    <property type="match status" value="1"/>
</dbReference>
<dbReference type="Proteomes" id="UP000233435">
    <property type="component" value="Unassembled WGS sequence"/>
</dbReference>
<dbReference type="InterPro" id="IPR036291">
    <property type="entry name" value="NAD(P)-bd_dom_sf"/>
</dbReference>
<keyword evidence="4" id="KW-1185">Reference proteome</keyword>
<sequence length="257" mass="27608">MKFSLKNKVAIVTGGGSGIGKSISKTLAEQGAYVHILELNADNGNITLNDIVENGGLAEIHACNVANQEDVTRVINKISEKSTINILINNAGVAHIGNIEKTLEADLDRVYNVNVKGVYNCIFSAIPYMKKHGGVIINMASVASSVAVSDRFAYSMSKGATLTMTYSVAKDYIGYGIRCNSISPARIHTPFVDGFLKNNYPGKETEMFEKLSKTQPIGRMGVPQEVADLALYLCSDEASFITGTDFPIDGGFIKLNG</sequence>
<gene>
    <name evidence="3" type="ORF">CSW08_15580</name>
</gene>
<dbReference type="PRINTS" id="PR00080">
    <property type="entry name" value="SDRFAMILY"/>
</dbReference>
<dbReference type="InterPro" id="IPR020904">
    <property type="entry name" value="Sc_DH/Rdtase_CS"/>
</dbReference>
<organism evidence="3 4">
    <name type="scientific">Confluentibacter flavum</name>
    <dbReference type="NCBI Taxonomy" id="1909700"/>
    <lineage>
        <taxon>Bacteria</taxon>
        <taxon>Pseudomonadati</taxon>
        <taxon>Bacteroidota</taxon>
        <taxon>Flavobacteriia</taxon>
        <taxon>Flavobacteriales</taxon>
        <taxon>Flavobacteriaceae</taxon>
        <taxon>Confluentibacter</taxon>
    </lineage>
</organism>
<dbReference type="SUPFAM" id="SSF51735">
    <property type="entry name" value="NAD(P)-binding Rossmann-fold domains"/>
    <property type="match status" value="1"/>
</dbReference>
<comment type="similarity">
    <text evidence="1">Belongs to the short-chain dehydrogenases/reductases (SDR) family.</text>
</comment>
<proteinExistence type="inferred from homology"/>
<dbReference type="PANTHER" id="PTHR24321">
    <property type="entry name" value="DEHYDROGENASES, SHORT CHAIN"/>
    <property type="match status" value="1"/>
</dbReference>
<keyword evidence="2" id="KW-0560">Oxidoreductase</keyword>
<dbReference type="InterPro" id="IPR002347">
    <property type="entry name" value="SDR_fam"/>
</dbReference>
<dbReference type="CDD" id="cd05233">
    <property type="entry name" value="SDR_c"/>
    <property type="match status" value="1"/>
</dbReference>
<evidence type="ECO:0000313" key="4">
    <source>
        <dbReference type="Proteomes" id="UP000233435"/>
    </source>
</evidence>
<dbReference type="NCBIfam" id="NF005559">
    <property type="entry name" value="PRK07231.1"/>
    <property type="match status" value="1"/>
</dbReference>
<accession>A0A2N3HFT8</accession>
<dbReference type="Pfam" id="PF13561">
    <property type="entry name" value="adh_short_C2"/>
    <property type="match status" value="1"/>
</dbReference>
<dbReference type="PANTHER" id="PTHR24321:SF8">
    <property type="entry name" value="ESTRADIOL 17-BETA-DEHYDROGENASE 8-RELATED"/>
    <property type="match status" value="1"/>
</dbReference>
<dbReference type="AlphaFoldDB" id="A0A2N3HFT8"/>
<comment type="caution">
    <text evidence="3">The sequence shown here is derived from an EMBL/GenBank/DDBJ whole genome shotgun (WGS) entry which is preliminary data.</text>
</comment>
<dbReference type="EMBL" id="PJEO01000054">
    <property type="protein sequence ID" value="PKQ43847.1"/>
    <property type="molecule type" value="Genomic_DNA"/>
</dbReference>
<dbReference type="PRINTS" id="PR00081">
    <property type="entry name" value="GDHRDH"/>
</dbReference>
<evidence type="ECO:0000313" key="3">
    <source>
        <dbReference type="EMBL" id="PKQ43847.1"/>
    </source>
</evidence>
<dbReference type="OrthoDB" id="597477at2"/>